<evidence type="ECO:0000256" key="1">
    <source>
        <dbReference type="SAM" id="MobiDB-lite"/>
    </source>
</evidence>
<dbReference type="Proteomes" id="UP000634229">
    <property type="component" value="Unassembled WGS sequence"/>
</dbReference>
<accession>A0ABS1NLN1</accession>
<keyword evidence="3" id="KW-1185">Reference proteome</keyword>
<comment type="caution">
    <text evidence="2">The sequence shown here is derived from an EMBL/GenBank/DDBJ whole genome shotgun (WGS) entry which is preliminary data.</text>
</comment>
<protein>
    <submittedName>
        <fullName evidence="2">Uncharacterized protein</fullName>
    </submittedName>
</protein>
<dbReference type="EMBL" id="JAERRF010000024">
    <property type="protein sequence ID" value="MBL1101003.1"/>
    <property type="molecule type" value="Genomic_DNA"/>
</dbReference>
<evidence type="ECO:0000313" key="2">
    <source>
        <dbReference type="EMBL" id="MBL1101003.1"/>
    </source>
</evidence>
<evidence type="ECO:0000313" key="3">
    <source>
        <dbReference type="Proteomes" id="UP000634229"/>
    </source>
</evidence>
<name>A0ABS1NLN1_9ACTN</name>
<feature type="region of interest" description="Disordered" evidence="1">
    <location>
        <begin position="1"/>
        <end position="45"/>
    </location>
</feature>
<dbReference type="RefSeq" id="WP_201880184.1">
    <property type="nucleotide sequence ID" value="NZ_JAERRF010000024.1"/>
</dbReference>
<proteinExistence type="predicted"/>
<reference evidence="2 3" key="1">
    <citation type="submission" date="2021-01" db="EMBL/GenBank/DDBJ databases">
        <title>WGS of actinomycetes isolated from Thailand.</title>
        <authorList>
            <person name="Thawai C."/>
        </authorList>
    </citation>
    <scope>NUCLEOTIDE SEQUENCE [LARGE SCALE GENOMIC DNA]</scope>
    <source>
        <strain evidence="2 3">CA1R205</strain>
    </source>
</reference>
<gene>
    <name evidence="2" type="ORF">JK363_30920</name>
</gene>
<sequence length="108" mass="11400">MSERSMVVPGHHQDRLVGQFADGGARYNRSSLERQTRTPTAVPEQVGQLQLRAFPGDVSGKVDGTSVEHGCPDEPVGCPVGDDADAVRVEVLLDDATGSRAAEVGTDL</sequence>
<organism evidence="2 3">
    <name type="scientific">Streptomyces coffeae</name>
    <dbReference type="NCBI Taxonomy" id="621382"/>
    <lineage>
        <taxon>Bacteria</taxon>
        <taxon>Bacillati</taxon>
        <taxon>Actinomycetota</taxon>
        <taxon>Actinomycetes</taxon>
        <taxon>Kitasatosporales</taxon>
        <taxon>Streptomycetaceae</taxon>
        <taxon>Streptomyces</taxon>
    </lineage>
</organism>